<evidence type="ECO:0000256" key="5">
    <source>
        <dbReference type="ARBA" id="ARBA00022927"/>
    </source>
</evidence>
<sequence>MLEPTPTDPPTCCCCCCSVETADDLISRLQDRENEVDKDLSRLYKEASHKLIEQHHAAGYQVTRDDDVELQEEQIIGLEAEVSELSQTAGALSSRVEELDNTKHILQEAHDLAQSVITIHHTINTCNEALLNDNVDDAAKDIAKIREIKQKYPKICEVCDNATMKESKRLEDEVCSSVRKAFDSAIIGTDKDGVSRCARLFYPLGMTTEAVARYVRFIRQTLAEQCKQKLSSVIASNDNASTTRESSNDGDRGDGGGVVINDKYVNTLTNVFLAVADIIQDHQRNIEEEFGPMNFVMVLRGLQAEADTQAISVINRIRVSRKRIMKDFENTGDEVMEDATILTSIDLGQKDAVIDEMCIITQRCNQFEHYIHSVSRQVVAELSSEDHKKLIDDGDRQGEEGRNQRVKNKVDHNPTYTEDGLAVITDLTETVQ</sequence>
<accession>A0A7J6KS25</accession>
<evidence type="ECO:0000259" key="12">
    <source>
        <dbReference type="Pfam" id="PF20663"/>
    </source>
</evidence>
<feature type="domain" description="COG4 transport protein middle alpha-helical bundle" evidence="11">
    <location>
        <begin position="196"/>
        <end position="383"/>
    </location>
</feature>
<evidence type="ECO:0000256" key="7">
    <source>
        <dbReference type="ARBA" id="ARBA00023136"/>
    </source>
</evidence>
<evidence type="ECO:0000256" key="3">
    <source>
        <dbReference type="ARBA" id="ARBA00020975"/>
    </source>
</evidence>
<feature type="region of interest" description="Disordered" evidence="10">
    <location>
        <begin position="389"/>
        <end position="415"/>
    </location>
</feature>
<evidence type="ECO:0000256" key="1">
    <source>
        <dbReference type="ARBA" id="ARBA00004395"/>
    </source>
</evidence>
<keyword evidence="6" id="KW-0333">Golgi apparatus</keyword>
<dbReference type="InterPro" id="IPR048680">
    <property type="entry name" value="COG4_N"/>
</dbReference>
<evidence type="ECO:0000256" key="6">
    <source>
        <dbReference type="ARBA" id="ARBA00023034"/>
    </source>
</evidence>
<evidence type="ECO:0000259" key="11">
    <source>
        <dbReference type="Pfam" id="PF08318"/>
    </source>
</evidence>
<evidence type="ECO:0000256" key="4">
    <source>
        <dbReference type="ARBA" id="ARBA00022448"/>
    </source>
</evidence>
<organism evidence="13 14">
    <name type="scientific">Perkinsus olseni</name>
    <name type="common">Perkinsus atlanticus</name>
    <dbReference type="NCBI Taxonomy" id="32597"/>
    <lineage>
        <taxon>Eukaryota</taxon>
        <taxon>Sar</taxon>
        <taxon>Alveolata</taxon>
        <taxon>Perkinsozoa</taxon>
        <taxon>Perkinsea</taxon>
        <taxon>Perkinsida</taxon>
        <taxon>Perkinsidae</taxon>
        <taxon>Perkinsus</taxon>
    </lineage>
</organism>
<feature type="compositionally biased region" description="Basic and acidic residues" evidence="10">
    <location>
        <begin position="389"/>
        <end position="412"/>
    </location>
</feature>
<evidence type="ECO:0000313" key="13">
    <source>
        <dbReference type="EMBL" id="KAF4649361.1"/>
    </source>
</evidence>
<feature type="domain" description="Conserved oligomeric Golgi complex subunit 4 N-terminal" evidence="12">
    <location>
        <begin position="68"/>
        <end position="151"/>
    </location>
</feature>
<dbReference type="Pfam" id="PF08318">
    <property type="entry name" value="COG4_m"/>
    <property type="match status" value="1"/>
</dbReference>
<comment type="caution">
    <text evidence="13">The sequence shown here is derived from an EMBL/GenBank/DDBJ whole genome shotgun (WGS) entry which is preliminary data.</text>
</comment>
<gene>
    <name evidence="13" type="primary">COG4_1</name>
    <name evidence="13" type="ORF">FOL46_001871</name>
</gene>
<dbReference type="PANTHER" id="PTHR24016">
    <property type="entry name" value="CONSERVED OLIGOMERIC GOLGI COMPLEX SUBUNIT 4"/>
    <property type="match status" value="1"/>
</dbReference>
<dbReference type="GO" id="GO:0015031">
    <property type="term" value="P:protein transport"/>
    <property type="evidence" value="ECO:0007669"/>
    <property type="project" value="UniProtKB-KW"/>
</dbReference>
<proteinExistence type="inferred from homology"/>
<dbReference type="Pfam" id="PF20663">
    <property type="entry name" value="COG4_N"/>
    <property type="match status" value="1"/>
</dbReference>
<protein>
    <recommendedName>
        <fullName evidence="3">Conserved oligomeric Golgi complex subunit 4</fullName>
    </recommendedName>
    <alternativeName>
        <fullName evidence="8">Component of oligomeric Golgi complex 4</fullName>
    </alternativeName>
</protein>
<keyword evidence="5" id="KW-0653">Protein transport</keyword>
<keyword evidence="9" id="KW-0175">Coiled coil</keyword>
<keyword evidence="7" id="KW-0472">Membrane</keyword>
<dbReference type="EMBL" id="JABANN010001557">
    <property type="protein sequence ID" value="KAF4649361.1"/>
    <property type="molecule type" value="Genomic_DNA"/>
</dbReference>
<reference evidence="13 14" key="1">
    <citation type="submission" date="2020-04" db="EMBL/GenBank/DDBJ databases">
        <title>Perkinsus olseni comparative genomics.</title>
        <authorList>
            <person name="Bogema D.R."/>
        </authorList>
    </citation>
    <scope>NUCLEOTIDE SEQUENCE [LARGE SCALE GENOMIC DNA]</scope>
    <source>
        <strain evidence="13">ATCC PRA-31</strain>
    </source>
</reference>
<evidence type="ECO:0000256" key="2">
    <source>
        <dbReference type="ARBA" id="ARBA00009215"/>
    </source>
</evidence>
<dbReference type="Proteomes" id="UP000572268">
    <property type="component" value="Unassembled WGS sequence"/>
</dbReference>
<comment type="similarity">
    <text evidence="2">Belongs to the COG4 family.</text>
</comment>
<evidence type="ECO:0000256" key="8">
    <source>
        <dbReference type="ARBA" id="ARBA00031340"/>
    </source>
</evidence>
<dbReference type="PANTHER" id="PTHR24016:SF0">
    <property type="entry name" value="CONSERVED OLIGOMERIC GOLGI COMPLEX SUBUNIT 4"/>
    <property type="match status" value="1"/>
</dbReference>
<dbReference type="GO" id="GO:0000139">
    <property type="term" value="C:Golgi membrane"/>
    <property type="evidence" value="ECO:0007669"/>
    <property type="project" value="UniProtKB-SubCell"/>
</dbReference>
<feature type="coiled-coil region" evidence="9">
    <location>
        <begin position="26"/>
        <end position="88"/>
    </location>
</feature>
<dbReference type="AlphaFoldDB" id="A0A7J6KS25"/>
<evidence type="ECO:0000313" key="14">
    <source>
        <dbReference type="Proteomes" id="UP000572268"/>
    </source>
</evidence>
<evidence type="ECO:0000256" key="10">
    <source>
        <dbReference type="SAM" id="MobiDB-lite"/>
    </source>
</evidence>
<comment type="subcellular location">
    <subcellularLocation>
        <location evidence="1">Golgi apparatus membrane</location>
        <topology evidence="1">Peripheral membrane protein</topology>
    </subcellularLocation>
</comment>
<dbReference type="InterPro" id="IPR013167">
    <property type="entry name" value="COG4_M"/>
</dbReference>
<feature type="non-terminal residue" evidence="13">
    <location>
        <position position="1"/>
    </location>
</feature>
<keyword evidence="4" id="KW-0813">Transport</keyword>
<name>A0A7J6KS25_PEROL</name>
<evidence type="ECO:0000256" key="9">
    <source>
        <dbReference type="SAM" id="Coils"/>
    </source>
</evidence>
<dbReference type="InterPro" id="IPR048682">
    <property type="entry name" value="COG4"/>
</dbReference>